<feature type="transmembrane region" description="Helical" evidence="1">
    <location>
        <begin position="9"/>
        <end position="27"/>
    </location>
</feature>
<dbReference type="InterPro" id="IPR036938">
    <property type="entry name" value="PAP2/HPO_sf"/>
</dbReference>
<accession>A0A2M8LF30</accession>
<keyword evidence="1" id="KW-1133">Transmembrane helix</keyword>
<feature type="transmembrane region" description="Helical" evidence="1">
    <location>
        <begin position="85"/>
        <end position="106"/>
    </location>
</feature>
<proteinExistence type="predicted"/>
<protein>
    <submittedName>
        <fullName evidence="3">Phosphatase PAP2 family protein</fullName>
    </submittedName>
</protein>
<name>A0A2M8LF30_9BACT</name>
<organism evidence="3 4">
    <name type="scientific">Candidatus Uhrbacteria bacterium CG10_big_fil_rev_8_21_14_0_10_48_11</name>
    <dbReference type="NCBI Taxonomy" id="1975037"/>
    <lineage>
        <taxon>Bacteria</taxon>
        <taxon>Candidatus Uhriibacteriota</taxon>
    </lineage>
</organism>
<dbReference type="EMBL" id="PFET01000006">
    <property type="protein sequence ID" value="PJE76052.1"/>
    <property type="molecule type" value="Genomic_DNA"/>
</dbReference>
<dbReference type="Proteomes" id="UP000231152">
    <property type="component" value="Unassembled WGS sequence"/>
</dbReference>
<evidence type="ECO:0000313" key="4">
    <source>
        <dbReference type="Proteomes" id="UP000231152"/>
    </source>
</evidence>
<feature type="transmembrane region" description="Helical" evidence="1">
    <location>
        <begin position="154"/>
        <end position="176"/>
    </location>
</feature>
<evidence type="ECO:0000256" key="1">
    <source>
        <dbReference type="SAM" id="Phobius"/>
    </source>
</evidence>
<dbReference type="SMART" id="SM00014">
    <property type="entry name" value="acidPPc"/>
    <property type="match status" value="1"/>
</dbReference>
<feature type="transmembrane region" description="Helical" evidence="1">
    <location>
        <begin position="182"/>
        <end position="203"/>
    </location>
</feature>
<dbReference type="Gene3D" id="1.20.144.10">
    <property type="entry name" value="Phosphatidic acid phosphatase type 2/haloperoxidase"/>
    <property type="match status" value="2"/>
</dbReference>
<keyword evidence="1" id="KW-0812">Transmembrane</keyword>
<evidence type="ECO:0000313" key="3">
    <source>
        <dbReference type="EMBL" id="PJE76052.1"/>
    </source>
</evidence>
<feature type="transmembrane region" description="Helical" evidence="1">
    <location>
        <begin position="126"/>
        <end position="147"/>
    </location>
</feature>
<dbReference type="PANTHER" id="PTHR14969:SF13">
    <property type="entry name" value="AT30094P"/>
    <property type="match status" value="1"/>
</dbReference>
<dbReference type="AlphaFoldDB" id="A0A2M8LF30"/>
<feature type="transmembrane region" description="Helical" evidence="1">
    <location>
        <begin position="52"/>
        <end position="78"/>
    </location>
</feature>
<evidence type="ECO:0000259" key="2">
    <source>
        <dbReference type="SMART" id="SM00014"/>
    </source>
</evidence>
<comment type="caution">
    <text evidence="3">The sequence shown here is derived from an EMBL/GenBank/DDBJ whole genome shotgun (WGS) entry which is preliminary data.</text>
</comment>
<dbReference type="CDD" id="cd03392">
    <property type="entry name" value="PAP2_like_2"/>
    <property type="match status" value="1"/>
</dbReference>
<dbReference type="InterPro" id="IPR000326">
    <property type="entry name" value="PAP2/HPO"/>
</dbReference>
<sequence length="212" mass="23744">MRKQNITRILLWLAGFIVASYGIYFVSQGPFAVLDVWVAHVVITLRSPLLNIILFIATLFGRELLIAFIAIAVATLYLRRHAADALLLAVGTGSAGLLQFVLKHIFARPRPLFSPLTIENTYSFPSGHSLSALVFYGLLALFVYWYTTNHQRRVWAAVIASLIILAIGFSRVYLGVHWLSDVIGGYLIGGWLLVLLASLRPYFVKRFGRIRP</sequence>
<dbReference type="SUPFAM" id="SSF48317">
    <property type="entry name" value="Acid phosphatase/Vanadium-dependent haloperoxidase"/>
    <property type="match status" value="1"/>
</dbReference>
<gene>
    <name evidence="3" type="ORF">COV04_01765</name>
</gene>
<reference evidence="3 4" key="1">
    <citation type="submission" date="2017-09" db="EMBL/GenBank/DDBJ databases">
        <title>Depth-based differentiation of microbial function through sediment-hosted aquifers and enrichment of novel symbionts in the deep terrestrial subsurface.</title>
        <authorList>
            <person name="Probst A.J."/>
            <person name="Ladd B."/>
            <person name="Jarett J.K."/>
            <person name="Geller-Mcgrath D.E."/>
            <person name="Sieber C.M."/>
            <person name="Emerson J.B."/>
            <person name="Anantharaman K."/>
            <person name="Thomas B.C."/>
            <person name="Malmstrom R."/>
            <person name="Stieglmeier M."/>
            <person name="Klingl A."/>
            <person name="Woyke T."/>
            <person name="Ryan C.M."/>
            <person name="Banfield J.F."/>
        </authorList>
    </citation>
    <scope>NUCLEOTIDE SEQUENCE [LARGE SCALE GENOMIC DNA]</scope>
    <source>
        <strain evidence="3">CG10_big_fil_rev_8_21_14_0_10_48_11</strain>
    </source>
</reference>
<dbReference type="PANTHER" id="PTHR14969">
    <property type="entry name" value="SPHINGOSINE-1-PHOSPHATE PHOSPHOHYDROLASE"/>
    <property type="match status" value="1"/>
</dbReference>
<keyword evidence="1" id="KW-0472">Membrane</keyword>
<dbReference type="Pfam" id="PF01569">
    <property type="entry name" value="PAP2"/>
    <property type="match status" value="1"/>
</dbReference>
<feature type="domain" description="Phosphatidic acid phosphatase type 2/haloperoxidase" evidence="2">
    <location>
        <begin position="85"/>
        <end position="197"/>
    </location>
</feature>